<comment type="caution">
    <text evidence="1">The sequence shown here is derived from an EMBL/GenBank/DDBJ whole genome shotgun (WGS) entry which is preliminary data.</text>
</comment>
<evidence type="ECO:0000313" key="2">
    <source>
        <dbReference type="Proteomes" id="UP001150259"/>
    </source>
</evidence>
<dbReference type="RefSeq" id="WP_272460372.1">
    <property type="nucleotide sequence ID" value="NZ_JAPFQL010000002.1"/>
</dbReference>
<dbReference type="Proteomes" id="UP001150259">
    <property type="component" value="Unassembled WGS sequence"/>
</dbReference>
<dbReference type="EMBL" id="JAPFQL010000002">
    <property type="protein sequence ID" value="MDC5695830.1"/>
    <property type="molecule type" value="Genomic_DNA"/>
</dbReference>
<keyword evidence="2" id="KW-1185">Reference proteome</keyword>
<gene>
    <name evidence="1" type="ORF">OO014_01060</name>
</gene>
<dbReference type="Pfam" id="PF11390">
    <property type="entry name" value="FdsD"/>
    <property type="match status" value="1"/>
</dbReference>
<sequence>MSAELPPEIRLGNDIARALHHLPADEGATALATHLKKFWEPRLRRALVERVRADDPRVDPLLARATATYLEGDVDRAEVAEPSGG</sequence>
<protein>
    <submittedName>
        <fullName evidence="1">Formate dehydrogenase subunit delta</fullName>
    </submittedName>
</protein>
<accession>A0ABT5GDF4</accession>
<proteinExistence type="predicted"/>
<name>A0ABT5GDF4_9MICO</name>
<dbReference type="InterPro" id="IPR021074">
    <property type="entry name" value="Formate_DH_dsu"/>
</dbReference>
<organism evidence="1 2">
    <name type="scientific">Intrasporangium calvum</name>
    <dbReference type="NCBI Taxonomy" id="53358"/>
    <lineage>
        <taxon>Bacteria</taxon>
        <taxon>Bacillati</taxon>
        <taxon>Actinomycetota</taxon>
        <taxon>Actinomycetes</taxon>
        <taxon>Micrococcales</taxon>
        <taxon>Intrasporangiaceae</taxon>
        <taxon>Intrasporangium</taxon>
    </lineage>
</organism>
<reference evidence="1 2" key="1">
    <citation type="submission" date="2022-11" db="EMBL/GenBank/DDBJ databases">
        <title>Anaerobic phenanthrene biodegradation by a DNRA strain PheN6.</title>
        <authorList>
            <person name="Zhang Z."/>
        </authorList>
    </citation>
    <scope>NUCLEOTIDE SEQUENCE [LARGE SCALE GENOMIC DNA]</scope>
    <source>
        <strain evidence="1 2">PheN6</strain>
    </source>
</reference>
<evidence type="ECO:0000313" key="1">
    <source>
        <dbReference type="EMBL" id="MDC5695830.1"/>
    </source>
</evidence>